<dbReference type="Pfam" id="PF00149">
    <property type="entry name" value="Metallophos"/>
    <property type="match status" value="1"/>
</dbReference>
<comment type="similarity">
    <text evidence="4">Belongs to the alkaline phosphatase family.</text>
</comment>
<dbReference type="InterPro" id="IPR001952">
    <property type="entry name" value="Alkaline_phosphatase"/>
</dbReference>
<dbReference type="Proteomes" id="UP000002724">
    <property type="component" value="Chromosome"/>
</dbReference>
<keyword evidence="3" id="KW-0479">Metal-binding</keyword>
<dbReference type="InterPro" id="IPR011048">
    <property type="entry name" value="Haem_d1_sf"/>
</dbReference>
<organism evidence="6 7">
    <name type="scientific">Pelodictyon phaeoclathratiforme (strain DSM 5477 / BU-1)</name>
    <dbReference type="NCBI Taxonomy" id="324925"/>
    <lineage>
        <taxon>Bacteria</taxon>
        <taxon>Pseudomonadati</taxon>
        <taxon>Chlorobiota</taxon>
        <taxon>Chlorobiia</taxon>
        <taxon>Chlorobiales</taxon>
        <taxon>Chlorobiaceae</taxon>
        <taxon>Chlorobium/Pelodictyon group</taxon>
        <taxon>Pelodictyon</taxon>
    </lineage>
</organism>
<dbReference type="Gene3D" id="3.90.780.10">
    <property type="entry name" value="5'-Nucleotidase, C-terminal domain"/>
    <property type="match status" value="1"/>
</dbReference>
<evidence type="ECO:0000313" key="7">
    <source>
        <dbReference type="Proteomes" id="UP000002724"/>
    </source>
</evidence>
<dbReference type="eggNOG" id="COG1409">
    <property type="taxonomic scope" value="Bacteria"/>
</dbReference>
<dbReference type="GO" id="GO:0008768">
    <property type="term" value="F:UDP-sugar diphosphatase activity"/>
    <property type="evidence" value="ECO:0007669"/>
    <property type="project" value="TreeGrafter"/>
</dbReference>
<feature type="domain" description="Dystroglycan-type cadherin-like" evidence="5">
    <location>
        <begin position="2135"/>
        <end position="2233"/>
    </location>
</feature>
<dbReference type="Pfam" id="PF00245">
    <property type="entry name" value="Alk_phosphatase"/>
    <property type="match status" value="1"/>
</dbReference>
<dbReference type="KEGG" id="pph:Ppha_1685"/>
<dbReference type="SMART" id="SM00736">
    <property type="entry name" value="CADG"/>
    <property type="match status" value="2"/>
</dbReference>
<keyword evidence="7" id="KW-1185">Reference proteome</keyword>
<keyword evidence="3" id="KW-0862">Zinc</keyword>
<dbReference type="InterPro" id="IPR032812">
    <property type="entry name" value="SbsA_Ig"/>
</dbReference>
<feature type="binding site" evidence="3">
    <location>
        <position position="2274"/>
    </location>
    <ligand>
        <name>Mg(2+)</name>
        <dbReference type="ChEBI" id="CHEBI:18420"/>
    </ligand>
</feature>
<dbReference type="Pfam" id="PF22494">
    <property type="entry name" value="choice_anch_I"/>
    <property type="match status" value="2"/>
</dbReference>
<dbReference type="eggNOG" id="COG0737">
    <property type="taxonomic scope" value="Bacteria"/>
</dbReference>
<dbReference type="GO" id="GO:0005509">
    <property type="term" value="F:calcium ion binding"/>
    <property type="evidence" value="ECO:0007669"/>
    <property type="project" value="InterPro"/>
</dbReference>
<feature type="binding site" evidence="3">
    <location>
        <position position="2457"/>
    </location>
    <ligand>
        <name>Zn(2+)</name>
        <dbReference type="ChEBI" id="CHEBI:29105"/>
        <label>2</label>
    </ligand>
</feature>
<dbReference type="Gene3D" id="2.60.40.10">
    <property type="entry name" value="Immunoglobulins"/>
    <property type="match status" value="1"/>
</dbReference>
<dbReference type="eggNOG" id="COG1785">
    <property type="taxonomic scope" value="Bacteria"/>
</dbReference>
<dbReference type="InterPro" id="IPR036907">
    <property type="entry name" value="5'-Nucleotdase_C_sf"/>
</dbReference>
<feature type="active site" description="Phosphoserine intermediate" evidence="2">
    <location>
        <position position="2217"/>
    </location>
</feature>
<dbReference type="InterPro" id="IPR006179">
    <property type="entry name" value="5_nucleotidase/apyrase"/>
</dbReference>
<dbReference type="InterPro" id="IPR027372">
    <property type="entry name" value="Phytase-like_dom"/>
</dbReference>
<dbReference type="SUPFAM" id="SSF53649">
    <property type="entry name" value="Alkaline phosphatase-like"/>
    <property type="match status" value="2"/>
</dbReference>
<dbReference type="GO" id="GO:0016020">
    <property type="term" value="C:membrane"/>
    <property type="evidence" value="ECO:0007669"/>
    <property type="project" value="InterPro"/>
</dbReference>
<dbReference type="EMBL" id="CP001110">
    <property type="protein sequence ID" value="ACF43921.1"/>
    <property type="molecule type" value="Genomic_DNA"/>
</dbReference>
<dbReference type="Pfam" id="PF13449">
    <property type="entry name" value="Phytase-like"/>
    <property type="match status" value="1"/>
</dbReference>
<evidence type="ECO:0000256" key="4">
    <source>
        <dbReference type="RuleBase" id="RU003946"/>
    </source>
</evidence>
<dbReference type="SUPFAM" id="SSF49313">
    <property type="entry name" value="Cadherin-like"/>
    <property type="match status" value="2"/>
</dbReference>
<keyword evidence="1" id="KW-0732">Signal</keyword>
<dbReference type="GO" id="GO:0009166">
    <property type="term" value="P:nucleotide catabolic process"/>
    <property type="evidence" value="ECO:0007669"/>
    <property type="project" value="InterPro"/>
</dbReference>
<feature type="binding site" evidence="3">
    <location>
        <position position="2448"/>
    </location>
    <ligand>
        <name>Mg(2+)</name>
        <dbReference type="ChEBI" id="CHEBI:18420"/>
    </ligand>
</feature>
<feature type="binding site" evidence="3">
    <location>
        <position position="2272"/>
    </location>
    <ligand>
        <name>Mg(2+)</name>
        <dbReference type="ChEBI" id="CHEBI:18420"/>
    </ligand>
</feature>
<dbReference type="SUPFAM" id="SSF55816">
    <property type="entry name" value="5'-nucleotidase (syn. UDP-sugar hydrolase), C-terminal domain"/>
    <property type="match status" value="1"/>
</dbReference>
<keyword evidence="3" id="KW-0460">Magnesium</keyword>
<dbReference type="PANTHER" id="PTHR11575">
    <property type="entry name" value="5'-NUCLEOTIDASE-RELATED"/>
    <property type="match status" value="1"/>
</dbReference>
<dbReference type="GO" id="GO:0030288">
    <property type="term" value="C:outer membrane-bounded periplasmic space"/>
    <property type="evidence" value="ECO:0007669"/>
    <property type="project" value="TreeGrafter"/>
</dbReference>
<name>B4SAX5_PELPB</name>
<dbReference type="GO" id="GO:0008253">
    <property type="term" value="F:5'-nucleotidase activity"/>
    <property type="evidence" value="ECO:0007669"/>
    <property type="project" value="TreeGrafter"/>
</dbReference>
<dbReference type="Pfam" id="PF02872">
    <property type="entry name" value="5_nucleotid_C"/>
    <property type="match status" value="1"/>
</dbReference>
<accession>B4SAX5</accession>
<dbReference type="Gene3D" id="3.60.21.10">
    <property type="match status" value="2"/>
</dbReference>
<dbReference type="Gene3D" id="3.40.720.10">
    <property type="entry name" value="Alkaline Phosphatase, subunit A"/>
    <property type="match status" value="1"/>
</dbReference>
<feature type="binding site" evidence="3">
    <location>
        <position position="2453"/>
    </location>
    <ligand>
        <name>Zn(2+)</name>
        <dbReference type="ChEBI" id="CHEBI:29105"/>
        <label>2</label>
    </ligand>
</feature>
<dbReference type="InterPro" id="IPR006644">
    <property type="entry name" value="Cadg"/>
</dbReference>
<dbReference type="InterPro" id="IPR015919">
    <property type="entry name" value="Cadherin-like_sf"/>
</dbReference>
<evidence type="ECO:0000259" key="5">
    <source>
        <dbReference type="SMART" id="SM00736"/>
    </source>
</evidence>
<reference evidence="6 7" key="1">
    <citation type="submission" date="2008-06" db="EMBL/GenBank/DDBJ databases">
        <title>Complete sequence of Pelodictyon phaeoclathratiforme BU-1.</title>
        <authorList>
            <consortium name="US DOE Joint Genome Institute"/>
            <person name="Lucas S."/>
            <person name="Copeland A."/>
            <person name="Lapidus A."/>
            <person name="Glavina del Rio T."/>
            <person name="Dalin E."/>
            <person name="Tice H."/>
            <person name="Bruce D."/>
            <person name="Goodwin L."/>
            <person name="Pitluck S."/>
            <person name="Schmutz J."/>
            <person name="Larimer F."/>
            <person name="Land M."/>
            <person name="Hauser L."/>
            <person name="Kyrpides N."/>
            <person name="Mikhailova N."/>
            <person name="Liu Z."/>
            <person name="Li T."/>
            <person name="Zhao F."/>
            <person name="Overmann J."/>
            <person name="Bryant D.A."/>
            <person name="Richardson P."/>
        </authorList>
    </citation>
    <scope>NUCLEOTIDE SEQUENCE [LARGE SCALE GENOMIC DNA]</scope>
    <source>
        <strain evidence="7">DSM 5477 / BU-1</strain>
    </source>
</reference>
<dbReference type="PANTHER" id="PTHR11575:SF24">
    <property type="entry name" value="5'-NUCLEOTIDASE"/>
    <property type="match status" value="1"/>
</dbReference>
<dbReference type="STRING" id="324925.Ppha_1685"/>
<feature type="binding site" evidence="3">
    <location>
        <position position="2502"/>
    </location>
    <ligand>
        <name>Zn(2+)</name>
        <dbReference type="ChEBI" id="CHEBI:29105"/>
        <label>2</label>
    </ligand>
</feature>
<dbReference type="InterPro" id="IPR029052">
    <property type="entry name" value="Metallo-depent_PP-like"/>
</dbReference>
<dbReference type="eggNOG" id="COG3391">
    <property type="taxonomic scope" value="Bacteria"/>
</dbReference>
<feature type="domain" description="Dystroglycan-type cadherin-like" evidence="5">
    <location>
        <begin position="2635"/>
        <end position="2715"/>
    </location>
</feature>
<dbReference type="Pfam" id="PF05345">
    <property type="entry name" value="He_PIG"/>
    <property type="match status" value="2"/>
</dbReference>
<evidence type="ECO:0000313" key="6">
    <source>
        <dbReference type="EMBL" id="ACF43921.1"/>
    </source>
</evidence>
<dbReference type="InterPro" id="IPR017850">
    <property type="entry name" value="Alkaline_phosphatase_core_sf"/>
</dbReference>
<evidence type="ECO:0000256" key="3">
    <source>
        <dbReference type="PIRSR" id="PIRSR601952-2"/>
    </source>
</evidence>
<evidence type="ECO:0000256" key="1">
    <source>
        <dbReference type="ARBA" id="ARBA00022729"/>
    </source>
</evidence>
<dbReference type="InterPro" id="IPR004843">
    <property type="entry name" value="Calcineurin-like_PHP"/>
</dbReference>
<dbReference type="SUPFAM" id="SSF56300">
    <property type="entry name" value="Metallo-dependent phosphatases"/>
    <property type="match status" value="2"/>
</dbReference>
<dbReference type="HOGENOM" id="CLU_227325_0_0_10"/>
<feature type="binding site" evidence="3">
    <location>
        <position position="2501"/>
    </location>
    <ligand>
        <name>Zn(2+)</name>
        <dbReference type="ChEBI" id="CHEBI:29105"/>
        <label>2</label>
    </ligand>
</feature>
<gene>
    <name evidence="6" type="ordered locus">Ppha_1685</name>
</gene>
<dbReference type="InterPro" id="IPR055188">
    <property type="entry name" value="Choice_anch_I"/>
</dbReference>
<evidence type="ECO:0000256" key="2">
    <source>
        <dbReference type="PIRSR" id="PIRSR601952-1"/>
    </source>
</evidence>
<dbReference type="InterPro" id="IPR013783">
    <property type="entry name" value="Ig-like_fold"/>
</dbReference>
<dbReference type="SUPFAM" id="SSF50956">
    <property type="entry name" value="Thermostable phytase (3-phytase)"/>
    <property type="match status" value="1"/>
</dbReference>
<proteinExistence type="inferred from homology"/>
<comment type="cofactor">
    <cofactor evidence="3">
        <name>Mg(2+)</name>
        <dbReference type="ChEBI" id="CHEBI:18420"/>
    </cofactor>
    <text evidence="3">Binds 1 Mg(2+) ion.</text>
</comment>
<dbReference type="eggNOG" id="COG4222">
    <property type="taxonomic scope" value="Bacteria"/>
</dbReference>
<dbReference type="SMART" id="SM00098">
    <property type="entry name" value="alkPPc"/>
    <property type="match status" value="1"/>
</dbReference>
<sequence length="2852" mass="302050">MGLSGFNEENYLQNLLVNLQSSSSSKTVISVISDPHYYSPSLGTEGSAFEAYLAGDRKMIAESDAILQSAINSIKTEKPNILLISGDLTKDGEKLSHEAFAAYLAGIEATGTKVYVIPGNHDINNPDAMSYSGDSSTPVASVTPEQFASIYDDFGYGEALYRDPNSLSYVAEASDKLWILGIDSCEYDTNIADGAPETDGSLSAATKAWVLEKLAEAKLQGITVIGMMHHNLVEHYSLQDELFGDYVIDDSVNLANDFAEAGLSMIFTGHYHANDIVQVTDSGLYEIETGSLVTRPSPVRTVTINGDGSVEVSSTSVSEINYDLGEFDTFKAYATNFLHTGLVQLATYYLMTTFGITQESAAQVAPLFAAAMAAHYMGDEEPDATTLATIQGLAASGDAMKIQLAGALQSLWMDSMTADNNTTISIPDFWEEMTSDDLGEMLAVEYGLTPFQHYQLYGDAMGITIGEHVLIGSIELPGSEITAYHSGSKTAFVIGGSNELYVVSLADPSRPIRVRTITLAGNAQSVAVNADGLIAVAVDQLATVAGSTATYHANGLVQFFTTDATGIHSAGQVTVGSLPDSITFNASGTLLVTANEGEPNLFYGTDDDSMDPVGTISIIEVNPVTPSSSVVTTLGFDAWNDQLEQLRNKGVRFSGDDAADGVIGNLVSQDMEPEYVTISGSKAYVTLQENNAIAVVDLVKKVITAINPVGLKDWDRGTPEATTFEFDITYPGERPDFDHDGVVDNGEVTAGGLSGLWYDGKETIDGTAYDIYYTITDRGPQAASIGDRAGDNPADPAKGGKIFDDPDFPITVYKLGQVNGEVVTLGSTTLKVPDGAGGFRNATGLSELDRNDAAYQLIGKDADGYNTYELLAKDQFGLDTESILHLTIAGLNGGNPVFAVADEYGPQIALFDVATGNLVKRIVPAGIVFSAATNIGYADIPEYTLQTLPSIYSTINNNRGFEAMAYNSKDGLLYTFIQSPLHQAGYDNQEVIRIVAVNPVSGEAVHEYLYALSGEKGQDKIGDAVYDAERDLFYVIERDSGATSNANKSIFEVDLTGATDTLAYTIGQDGHSWEELLGDGVTQPELAHTESLADALAGEVTFVHKNELLNIPSLGIDARFDKSEGLALKADGSLVVAFDNDFLHVEGRADNILVEIGYNTLAVDTSDKDGGIDPGYRSFYGMRMPDGVDSYEFNGETFVIMANEGDGRIRSDVANFTVESAYNKKYLTITKTLPEGATLVDTIIDPLTGESLFITLSDNSDPAAHYVKTDDEFFLTLKYGWLSNDAFWSDETRLVDYDDLTKLNQYLQDEATKSGEIGRLKTVNTEVYLSDESAADEAPEQVIGFGGRSISIMDSKGNLVYDSGDLIEQAAIAAGVYDDGRSDDKGTEPENVTLAEVEGHVYAYVGLERANSVVVFDVTNPYNVSYLDLIDVEGDTGFVAPEGLTTGDGMLIVSSETTPGLAIYSLPEYAIPTYTLQLLHFADAEAGLLASETAPNLAALVDKFEDEYANSITLAGGDNFIPGPFLAAGTDSSVIDELNEANGSSLAPTATVPIGAVDIAIHNAIGVEASAIGNHEFDLGSRVLKDAVTPASTGADFPFISANLDFSGDSDLRSTFVDTTAIDGLEEASTLNGKIVPSAVITENGEKIGLVGATTQLLRVISSPSGTVVDDGSTGSDNMDLLAAALQPVIDDLIAQGVNKIILISHLQVIANEKSLAGKLSGVDIILAAGSNTRLGDADDQAVAFEGHAATFADTYPLQMSDKDGNTTLIVNTDNEFTYLGRLVVDFDADGHIITSSLAENISINGAYAATDVNVAEAWGVTVEELDTTAFAEGTRGDAVESLVTAVQEVINVKDANVYGYSDVYLEGERATVRSEESNLGDLSADANAYAAELAMGEAAADTFVVSLKNGGGIRAQIGTISAPDPVDGTVDKLPPTDGSVSQLDVENSLRFNNQLMIFDTTAEGLKAILEHGVAAGTLQGRFPQIGGVSFSWDPDYPAGSRVSDISLVGDDYHINLYNDGELLRDVPDTISLVTLSFLANGGDGYPMKANGSNFRYITVEDDGSYTLSAAVDESLDFTVPANVPGGATVVGEQAAFETYMETFHATADKAYDQADTSASEDLRIQNLNEREEAVLNPDTGREIENVTVSEDGTLDYRVLADAFTDVDENDSLTYTATLADGSALPSWLTFSASHHDKETMEAYFLTGGSEKRSTDSASAITAMVTGEKTDAGNLSWTTGDPVGGALTTIAETFRADYGFAIGVASTVEFSHATPAGVVSHNVNRGNTWAISHEILTETKPEVVIGAGLDSYFAKAGVSKTPTDTDSDADNNGFNDEYDAFHNGTVKPYTEKVEFVERKAGVDGGDALAAEAATVDLSSGERLFGLFGTSGGNFEYYNVEDTPGTVSITRSTGDGTPAIDEDPTMAEMANAALSVLNQDADGFFVMFEQGDIDWSNHANDYEAMIGGVYDLDLAVTEVESFVDLGSNGIDWSNTLVIVTSDHSNSYMRNESVLGVGNLGVVGTDVTYASGGHTNELVTVTARGAGATYFGELAGQIYDGTEIIDNTQIYTAMMNAAENAGAEHIILMIGDGMNVEHEIAASRYLYGEDFGLSWDDWGTLEDGWTGYATTWDVSSYNTYAALNGVASYDSATYDPLIGYDPEQGGDTPYPVAMTFSGTPTHSNVGSIEVKVTATDESGATASDMFTLTVTDTTAPAVVTFTPVDGAAGVAIGSNIELIFSEAIQKGSGTIEIHSGSPGGAVVESYNAATSANLTISGTMLTINPTADLKYQTQYYVTFGEGSIYDNSGNHYAGGTAYDFTTGADPFADNNGGTSTGTVLAGVGALGILAWLIF</sequence>
<dbReference type="OrthoDB" id="9794455at2"/>
<dbReference type="PRINTS" id="PR00113">
    <property type="entry name" value="ALKPHPHTASE"/>
</dbReference>
<dbReference type="SUPFAM" id="SSF51004">
    <property type="entry name" value="C-terminal (heme d1) domain of cytochrome cd1-nitrite reductase"/>
    <property type="match status" value="1"/>
</dbReference>
<dbReference type="InterPro" id="IPR008334">
    <property type="entry name" value="5'-Nucleotdase_C"/>
</dbReference>
<dbReference type="Pfam" id="PF13205">
    <property type="entry name" value="Big_5"/>
    <property type="match status" value="1"/>
</dbReference>
<comment type="cofactor">
    <cofactor evidence="3">
        <name>Zn(2+)</name>
        <dbReference type="ChEBI" id="CHEBI:29105"/>
    </cofactor>
    <text evidence="3">Binds 2 Zn(2+) ions.</text>
</comment>
<protein>
    <submittedName>
        <fullName evidence="6">5'-Nucleotidase domain protein</fullName>
    </submittedName>
</protein>